<protein>
    <submittedName>
        <fullName evidence="2">Dinitrogenase iron-molybdenum cofactor</fullName>
    </submittedName>
</protein>
<evidence type="ECO:0000313" key="2">
    <source>
        <dbReference type="EMBL" id="OIQ98791.1"/>
    </source>
</evidence>
<dbReference type="EMBL" id="MLJW01000114">
    <property type="protein sequence ID" value="OIQ98791.1"/>
    <property type="molecule type" value="Genomic_DNA"/>
</dbReference>
<gene>
    <name evidence="2" type="ORF">GALL_191570</name>
</gene>
<dbReference type="InterPro" id="IPR036105">
    <property type="entry name" value="DiNase_FeMo-co_biosyn_sf"/>
</dbReference>
<comment type="caution">
    <text evidence="2">The sequence shown here is derived from an EMBL/GenBank/DDBJ whole genome shotgun (WGS) entry which is preliminary data.</text>
</comment>
<feature type="domain" description="Dinitrogenase iron-molybdenum cofactor biosynthesis" evidence="1">
    <location>
        <begin position="12"/>
        <end position="99"/>
    </location>
</feature>
<reference evidence="2" key="1">
    <citation type="submission" date="2016-10" db="EMBL/GenBank/DDBJ databases">
        <title>Sequence of Gallionella enrichment culture.</title>
        <authorList>
            <person name="Poehlein A."/>
            <person name="Muehling M."/>
            <person name="Daniel R."/>
        </authorList>
    </citation>
    <scope>NUCLEOTIDE SEQUENCE</scope>
</reference>
<proteinExistence type="predicted"/>
<organism evidence="2">
    <name type="scientific">mine drainage metagenome</name>
    <dbReference type="NCBI Taxonomy" id="410659"/>
    <lineage>
        <taxon>unclassified sequences</taxon>
        <taxon>metagenomes</taxon>
        <taxon>ecological metagenomes</taxon>
    </lineage>
</organism>
<dbReference type="AlphaFoldDB" id="A0A1J5S3S9"/>
<name>A0A1J5S3S9_9ZZZZ</name>
<dbReference type="SUPFAM" id="SSF53146">
    <property type="entry name" value="Nitrogenase accessory factor-like"/>
    <property type="match status" value="1"/>
</dbReference>
<dbReference type="InterPro" id="IPR003731">
    <property type="entry name" value="Di-Nase_FeMo-co_biosynth"/>
</dbReference>
<evidence type="ECO:0000259" key="1">
    <source>
        <dbReference type="Pfam" id="PF02579"/>
    </source>
</evidence>
<accession>A0A1J5S3S9</accession>
<dbReference type="Gene3D" id="3.30.420.130">
    <property type="entry name" value="Dinitrogenase iron-molybdenum cofactor biosynthesis domain"/>
    <property type="match status" value="1"/>
</dbReference>
<sequence length="132" mass="13454">MIIAVPLDDSGAFSPHFGGAARVGIYEVDLERRILLRSVVAEPPEGGPCSWAAWLRAGGVALLIANGMGAGARERLAQAGIEVIVGAPVRDPAALVRQWLDGGLVLGAGVCEGGHHGHGSHGCDSHHGCGSH</sequence>
<dbReference type="Pfam" id="PF02579">
    <property type="entry name" value="Nitro_FeMo-Co"/>
    <property type="match status" value="1"/>
</dbReference>